<protein>
    <submittedName>
        <fullName evidence="1">Uncharacterized protein</fullName>
    </submittedName>
</protein>
<reference evidence="1" key="1">
    <citation type="submission" date="2023-07" db="EMBL/GenBank/DDBJ databases">
        <authorList>
            <consortium name="CYATHOMIX"/>
        </authorList>
    </citation>
    <scope>NUCLEOTIDE SEQUENCE</scope>
    <source>
        <strain evidence="1">N/A</strain>
    </source>
</reference>
<organism evidence="1 2">
    <name type="scientific">Cylicocyclus nassatus</name>
    <name type="common">Nematode worm</name>
    <dbReference type="NCBI Taxonomy" id="53992"/>
    <lineage>
        <taxon>Eukaryota</taxon>
        <taxon>Metazoa</taxon>
        <taxon>Ecdysozoa</taxon>
        <taxon>Nematoda</taxon>
        <taxon>Chromadorea</taxon>
        <taxon>Rhabditida</taxon>
        <taxon>Rhabditina</taxon>
        <taxon>Rhabditomorpha</taxon>
        <taxon>Strongyloidea</taxon>
        <taxon>Strongylidae</taxon>
        <taxon>Cylicocyclus</taxon>
    </lineage>
</organism>
<dbReference type="EMBL" id="CATQJL010000316">
    <property type="protein sequence ID" value="CAJ0606712.1"/>
    <property type="molecule type" value="Genomic_DNA"/>
</dbReference>
<gene>
    <name evidence="1" type="ORF">CYNAS_LOCUS18695</name>
</gene>
<proteinExistence type="predicted"/>
<sequence length="203" mass="22409">MIGTLNEKVFPVFLAPTQLESTHSISHRLGRKVSYAPRFSEGAALTTVANRLGVETIGSVFSNTLQTDRAATTIKSYKAELQRFIAWKESTRISPLPLPKARNLYLAKCAFEGRNKFLPTLAASLNYFCGSLSGADIEIQRSILEAERGTAPEVKHRTKIDQKSMRTLVLEGLSSRDAKVTQAATLALLQFKALQLVRHNFSA</sequence>
<evidence type="ECO:0000313" key="2">
    <source>
        <dbReference type="Proteomes" id="UP001176961"/>
    </source>
</evidence>
<comment type="caution">
    <text evidence="1">The sequence shown here is derived from an EMBL/GenBank/DDBJ whole genome shotgun (WGS) entry which is preliminary data.</text>
</comment>
<evidence type="ECO:0000313" key="1">
    <source>
        <dbReference type="EMBL" id="CAJ0606712.1"/>
    </source>
</evidence>
<dbReference type="AlphaFoldDB" id="A0AA36MEQ3"/>
<name>A0AA36MEQ3_CYLNA</name>
<accession>A0AA36MEQ3</accession>
<keyword evidence="2" id="KW-1185">Reference proteome</keyword>
<dbReference type="Proteomes" id="UP001176961">
    <property type="component" value="Unassembled WGS sequence"/>
</dbReference>